<protein>
    <submittedName>
        <fullName evidence="3">Integrase</fullName>
    </submittedName>
</protein>
<dbReference type="InterPro" id="IPR036162">
    <property type="entry name" value="Resolvase-like_N_sf"/>
</dbReference>
<evidence type="ECO:0000313" key="3">
    <source>
        <dbReference type="EMBL" id="DAF85868.1"/>
    </source>
</evidence>
<dbReference type="SMART" id="SM00857">
    <property type="entry name" value="Resolvase"/>
    <property type="match status" value="1"/>
</dbReference>
<dbReference type="GO" id="GO:0000150">
    <property type="term" value="F:DNA strand exchange activity"/>
    <property type="evidence" value="ECO:0007669"/>
    <property type="project" value="InterPro"/>
</dbReference>
<name>A0A8S5TUJ1_9CAUD</name>
<feature type="domain" description="Resolvase/invertase-type recombinase catalytic" evidence="1">
    <location>
        <begin position="55"/>
        <end position="203"/>
    </location>
</feature>
<dbReference type="InterPro" id="IPR025827">
    <property type="entry name" value="Zn_ribbon_recom_dom"/>
</dbReference>
<dbReference type="InterPro" id="IPR038109">
    <property type="entry name" value="DNA_bind_recomb_sf"/>
</dbReference>
<dbReference type="PANTHER" id="PTHR30461">
    <property type="entry name" value="DNA-INVERTASE FROM LAMBDOID PROPHAGE"/>
    <property type="match status" value="1"/>
</dbReference>
<feature type="domain" description="Recombinase" evidence="2">
    <location>
        <begin position="212"/>
        <end position="338"/>
    </location>
</feature>
<dbReference type="Gene3D" id="3.90.1750.20">
    <property type="entry name" value="Putative Large Serine Recombinase, Chain B, Domain 2"/>
    <property type="match status" value="1"/>
</dbReference>
<dbReference type="InterPro" id="IPR050639">
    <property type="entry name" value="SSR_resolvase"/>
</dbReference>
<evidence type="ECO:0000259" key="2">
    <source>
        <dbReference type="PROSITE" id="PS51737"/>
    </source>
</evidence>
<dbReference type="GO" id="GO:0003677">
    <property type="term" value="F:DNA binding"/>
    <property type="evidence" value="ECO:0007669"/>
    <property type="project" value="InterPro"/>
</dbReference>
<dbReference type="EMBL" id="BK015932">
    <property type="protein sequence ID" value="DAF85868.1"/>
    <property type="molecule type" value="Genomic_DNA"/>
</dbReference>
<dbReference type="PANTHER" id="PTHR30461:SF23">
    <property type="entry name" value="DNA RECOMBINASE-RELATED"/>
    <property type="match status" value="1"/>
</dbReference>
<dbReference type="Gene3D" id="3.40.50.1390">
    <property type="entry name" value="Resolvase, N-terminal catalytic domain"/>
    <property type="match status" value="1"/>
</dbReference>
<evidence type="ECO:0000259" key="1">
    <source>
        <dbReference type="PROSITE" id="PS51736"/>
    </source>
</evidence>
<accession>A0A8S5TUJ1</accession>
<dbReference type="Pfam" id="PF00239">
    <property type="entry name" value="Resolvase"/>
    <property type="match status" value="1"/>
</dbReference>
<dbReference type="InterPro" id="IPR011109">
    <property type="entry name" value="DNA_bind_recombinase_dom"/>
</dbReference>
<dbReference type="Pfam" id="PF13408">
    <property type="entry name" value="Zn_ribbon_recom"/>
    <property type="match status" value="1"/>
</dbReference>
<dbReference type="SUPFAM" id="SSF53041">
    <property type="entry name" value="Resolvase-like"/>
    <property type="match status" value="1"/>
</dbReference>
<dbReference type="InterPro" id="IPR006119">
    <property type="entry name" value="Resolv_N"/>
</dbReference>
<reference evidence="3" key="1">
    <citation type="journal article" date="2021" name="Proc. Natl. Acad. Sci. U.S.A.">
        <title>A Catalog of Tens of Thousands of Viruses from Human Metagenomes Reveals Hidden Associations with Chronic Diseases.</title>
        <authorList>
            <person name="Tisza M.J."/>
            <person name="Buck C.B."/>
        </authorList>
    </citation>
    <scope>NUCLEOTIDE SEQUENCE</scope>
    <source>
        <strain evidence="3">CtVJE9</strain>
    </source>
</reference>
<dbReference type="Pfam" id="PF07508">
    <property type="entry name" value="Recombinase"/>
    <property type="match status" value="1"/>
</dbReference>
<dbReference type="CDD" id="cd00338">
    <property type="entry name" value="Ser_Recombinase"/>
    <property type="match status" value="1"/>
</dbReference>
<dbReference type="PROSITE" id="PS51737">
    <property type="entry name" value="RECOMBINASE_DNA_BIND"/>
    <property type="match status" value="1"/>
</dbReference>
<dbReference type="PROSITE" id="PS51736">
    <property type="entry name" value="RECOMBINASES_3"/>
    <property type="match status" value="1"/>
</dbReference>
<organism evidence="3">
    <name type="scientific">Siphoviridae sp. ctVJE9</name>
    <dbReference type="NCBI Taxonomy" id="2825530"/>
    <lineage>
        <taxon>Viruses</taxon>
        <taxon>Duplodnaviria</taxon>
        <taxon>Heunggongvirae</taxon>
        <taxon>Uroviricota</taxon>
        <taxon>Caudoviricetes</taxon>
    </lineage>
</organism>
<sequence length="494" mass="57220">MNMATAFIRRCQKRNMSGQQTALTERKIEMAREVVHIPARPQVVGTRTTPEKKIRLAAYCRVSSEQDEQLNSFENQVTYYKEYISSHPDYELAGIYADEGISGTSTKRREEFNRMIADCEAGLIDMVITKSISRFARNTQDCLMYSRRLKDLGIGIRFEKENINTMDSTGELLFTILSSLAQDESRSISENCQWGIRSLFKRGIHHLNTNRFYGYDSDENGKLVINPEQAKVVKWIYESFIEGINPDVIVKILNEKEIPTCMGKSKWTCNQIKSILRNEKHMGDAVLQKTYTPDYLTHKSVKNEGQLPQYYIKEDHPPIVSQQLWEAVQLELDRREAFMKKHFLKSMGQYTDENPLSHRIICGICGHTFNRRTITRLEGRIKVWQCGQHYAKKGEHLCDGRMIREEELYKAFQLAWDHLVEERDNKAKDWKKKMAEGNALEAYRAEQFLRLTADGGRIKEGKPLVSTVLDHIAFERNGDLTIYFLDGSQVCVEP</sequence>
<proteinExistence type="predicted"/>